<evidence type="ECO:0000256" key="1">
    <source>
        <dbReference type="ARBA" id="ARBA00011009"/>
    </source>
</evidence>
<dbReference type="SUPFAM" id="SSF48179">
    <property type="entry name" value="6-phosphogluconate dehydrogenase C-terminal domain-like"/>
    <property type="match status" value="1"/>
</dbReference>
<organism evidence="10">
    <name type="scientific">freshwater metagenome</name>
    <dbReference type="NCBI Taxonomy" id="449393"/>
    <lineage>
        <taxon>unclassified sequences</taxon>
        <taxon>metagenomes</taxon>
        <taxon>ecological metagenomes</taxon>
    </lineage>
</organism>
<dbReference type="EMBL" id="CAEZYJ010000007">
    <property type="protein sequence ID" value="CAB4711576.1"/>
    <property type="molecule type" value="Genomic_DNA"/>
</dbReference>
<keyword evidence="2" id="KW-0560">Oxidoreductase</keyword>
<evidence type="ECO:0000259" key="5">
    <source>
        <dbReference type="Pfam" id="PF07479"/>
    </source>
</evidence>
<dbReference type="FunFam" id="3.40.50.720:FF:000019">
    <property type="entry name" value="Glycerol-3-phosphate dehydrogenase [NAD(P)+]"/>
    <property type="match status" value="1"/>
</dbReference>
<evidence type="ECO:0000256" key="3">
    <source>
        <dbReference type="ARBA" id="ARBA00023027"/>
    </source>
</evidence>
<sequence length="331" mass="34868">MRVAILGAGSWGTAFAQIAADAGNDVSIWGRTPKTIDEINTDHHNFKFHPENMLPQSINASTDAQKVLKDADVVVLAIPAQTLRQNLSDWGASIPKAAFILSLLKGIEVGTLERMSQVTTEVLGINAERVSVLTGPNLAGEIIRREPAASVIACSNETNAHHLQDMCATPYFRPYTSTDVIGCELAGSIKNVMALAVGMAIGLGMGDNTKATVITRGLAETARLGVAMGADPSTFAGLAGMGDLVATCSSPLSRNRSVGELLGRGSTMEQARAITKTTAEGVSSAPAVLALAKKFQVDMPIVEAVVDVVQNSLPPAEVVKRLMNRTTRSEY</sequence>
<dbReference type="PANTHER" id="PTHR11728:SF1">
    <property type="entry name" value="GLYCEROL-3-PHOSPHATE DEHYDROGENASE [NAD(+)] 2, CHLOROPLASTIC"/>
    <property type="match status" value="1"/>
</dbReference>
<evidence type="ECO:0000313" key="6">
    <source>
        <dbReference type="EMBL" id="CAB4600033.1"/>
    </source>
</evidence>
<dbReference type="FunFam" id="1.10.1040.10:FF:000001">
    <property type="entry name" value="Glycerol-3-phosphate dehydrogenase [NAD(P)+]"/>
    <property type="match status" value="1"/>
</dbReference>
<dbReference type="InterPro" id="IPR036291">
    <property type="entry name" value="NAD(P)-bd_dom_sf"/>
</dbReference>
<dbReference type="Gene3D" id="1.10.1040.10">
    <property type="entry name" value="N-(1-d-carboxylethyl)-l-norvaline Dehydrogenase, domain 2"/>
    <property type="match status" value="1"/>
</dbReference>
<dbReference type="PANTHER" id="PTHR11728">
    <property type="entry name" value="GLYCEROL-3-PHOSPHATE DEHYDROGENASE"/>
    <property type="match status" value="1"/>
</dbReference>
<dbReference type="NCBIfam" id="NF000942">
    <property type="entry name" value="PRK00094.1-4"/>
    <property type="match status" value="1"/>
</dbReference>
<dbReference type="Pfam" id="PF07479">
    <property type="entry name" value="NAD_Gly3P_dh_C"/>
    <property type="match status" value="1"/>
</dbReference>
<dbReference type="GO" id="GO:0005975">
    <property type="term" value="P:carbohydrate metabolic process"/>
    <property type="evidence" value="ECO:0007669"/>
    <property type="project" value="InterPro"/>
</dbReference>
<keyword evidence="3" id="KW-0520">NAD</keyword>
<evidence type="ECO:0000256" key="2">
    <source>
        <dbReference type="ARBA" id="ARBA00023002"/>
    </source>
</evidence>
<dbReference type="InterPro" id="IPR006168">
    <property type="entry name" value="G3P_DH_NAD-dep"/>
</dbReference>
<feature type="domain" description="Glycerol-3-phosphate dehydrogenase NAD-dependent C-terminal" evidence="5">
    <location>
        <begin position="179"/>
        <end position="319"/>
    </location>
</feature>
<dbReference type="EMBL" id="CAEZZS010000011">
    <property type="protein sequence ID" value="CAB4771817.1"/>
    <property type="molecule type" value="Genomic_DNA"/>
</dbReference>
<accession>A0A6J7DAS4</accession>
<evidence type="ECO:0000259" key="4">
    <source>
        <dbReference type="Pfam" id="PF01210"/>
    </source>
</evidence>
<evidence type="ECO:0000313" key="7">
    <source>
        <dbReference type="EMBL" id="CAB4684822.1"/>
    </source>
</evidence>
<protein>
    <submittedName>
        <fullName evidence="10">Unannotated protein</fullName>
    </submittedName>
</protein>
<dbReference type="GO" id="GO:0046168">
    <property type="term" value="P:glycerol-3-phosphate catabolic process"/>
    <property type="evidence" value="ECO:0007669"/>
    <property type="project" value="InterPro"/>
</dbReference>
<dbReference type="PRINTS" id="PR00077">
    <property type="entry name" value="GPDHDRGNASE"/>
</dbReference>
<dbReference type="SUPFAM" id="SSF51735">
    <property type="entry name" value="NAD(P)-binding Rossmann-fold domains"/>
    <property type="match status" value="1"/>
</dbReference>
<dbReference type="PIRSF" id="PIRSF000114">
    <property type="entry name" value="Glycerol-3-P_dh"/>
    <property type="match status" value="1"/>
</dbReference>
<dbReference type="GO" id="GO:0051287">
    <property type="term" value="F:NAD binding"/>
    <property type="evidence" value="ECO:0007669"/>
    <property type="project" value="InterPro"/>
</dbReference>
<dbReference type="GO" id="GO:0047952">
    <property type="term" value="F:glycerol-3-phosphate dehydrogenase [NAD(P)+] activity"/>
    <property type="evidence" value="ECO:0007669"/>
    <property type="project" value="TreeGrafter"/>
</dbReference>
<dbReference type="InterPro" id="IPR011128">
    <property type="entry name" value="G3P_DH_NAD-dep_N"/>
</dbReference>
<comment type="similarity">
    <text evidence="1">Belongs to the NAD-dependent glycerol-3-phosphate dehydrogenase family.</text>
</comment>
<dbReference type="HAMAP" id="MF_00394">
    <property type="entry name" value="NAD_Glyc3P_dehydrog"/>
    <property type="match status" value="1"/>
</dbReference>
<dbReference type="NCBIfam" id="NF000940">
    <property type="entry name" value="PRK00094.1-2"/>
    <property type="match status" value="1"/>
</dbReference>
<dbReference type="InterPro" id="IPR006109">
    <property type="entry name" value="G3P_DH_NAD-dep_C"/>
</dbReference>
<dbReference type="Pfam" id="PF01210">
    <property type="entry name" value="NAD_Gly3P_dh_N"/>
    <property type="match status" value="1"/>
</dbReference>
<dbReference type="EMBL" id="CAEZUJ010000022">
    <property type="protein sequence ID" value="CAB4600033.1"/>
    <property type="molecule type" value="Genomic_DNA"/>
</dbReference>
<dbReference type="GO" id="GO:0005829">
    <property type="term" value="C:cytosol"/>
    <property type="evidence" value="ECO:0007669"/>
    <property type="project" value="TreeGrafter"/>
</dbReference>
<name>A0A6J7DAS4_9ZZZZ</name>
<gene>
    <name evidence="6" type="ORF">UFOPK1811_00727</name>
    <name evidence="7" type="ORF">UFOPK2360_00795</name>
    <name evidence="8" type="ORF">UFOPK2659_00130</name>
    <name evidence="9" type="ORF">UFOPK2922_00394</name>
    <name evidence="10" type="ORF">UFOPK3306_00703</name>
</gene>
<proteinExistence type="inferred from homology"/>
<dbReference type="PROSITE" id="PS00957">
    <property type="entry name" value="NAD_G3PDH"/>
    <property type="match status" value="1"/>
</dbReference>
<dbReference type="EMBL" id="CAFBLI010000043">
    <property type="protein sequence ID" value="CAB4866338.1"/>
    <property type="molecule type" value="Genomic_DNA"/>
</dbReference>
<feature type="domain" description="Glycerol-3-phosphate dehydrogenase NAD-dependent N-terminal" evidence="4">
    <location>
        <begin position="3"/>
        <end position="159"/>
    </location>
</feature>
<dbReference type="EMBL" id="CAEZXH010000042">
    <property type="protein sequence ID" value="CAB4684822.1"/>
    <property type="molecule type" value="Genomic_DNA"/>
</dbReference>
<dbReference type="InterPro" id="IPR013328">
    <property type="entry name" value="6PGD_dom2"/>
</dbReference>
<dbReference type="AlphaFoldDB" id="A0A6J7DAS4"/>
<dbReference type="InterPro" id="IPR008927">
    <property type="entry name" value="6-PGluconate_DH-like_C_sf"/>
</dbReference>
<evidence type="ECO:0000313" key="8">
    <source>
        <dbReference type="EMBL" id="CAB4711576.1"/>
    </source>
</evidence>
<dbReference type="Gene3D" id="3.40.50.720">
    <property type="entry name" value="NAD(P)-binding Rossmann-like Domain"/>
    <property type="match status" value="1"/>
</dbReference>
<reference evidence="10" key="1">
    <citation type="submission" date="2020-05" db="EMBL/GenBank/DDBJ databases">
        <authorList>
            <person name="Chiriac C."/>
            <person name="Salcher M."/>
            <person name="Ghai R."/>
            <person name="Kavagutti S V."/>
        </authorList>
    </citation>
    <scope>NUCLEOTIDE SEQUENCE</scope>
</reference>
<evidence type="ECO:0000313" key="10">
    <source>
        <dbReference type="EMBL" id="CAB4866338.1"/>
    </source>
</evidence>
<evidence type="ECO:0000313" key="9">
    <source>
        <dbReference type="EMBL" id="CAB4771817.1"/>
    </source>
</evidence>